<dbReference type="EMBL" id="JAHUTI010034060">
    <property type="protein sequence ID" value="MED6243498.1"/>
    <property type="molecule type" value="Genomic_DNA"/>
</dbReference>
<reference evidence="1 2" key="1">
    <citation type="submission" date="2021-07" db="EMBL/GenBank/DDBJ databases">
        <authorList>
            <person name="Palmer J.M."/>
        </authorList>
    </citation>
    <scope>NUCLEOTIDE SEQUENCE [LARGE SCALE GENOMIC DNA]</scope>
    <source>
        <strain evidence="1 2">AT_MEX2019</strain>
        <tissue evidence="1">Muscle</tissue>
    </source>
</reference>
<name>A0ABU7AZG8_9TELE</name>
<gene>
    <name evidence="1" type="ORF">ATANTOWER_021282</name>
</gene>
<accession>A0ABU7AZG8</accession>
<protein>
    <submittedName>
        <fullName evidence="1">Uncharacterized protein</fullName>
    </submittedName>
</protein>
<keyword evidence="2" id="KW-1185">Reference proteome</keyword>
<evidence type="ECO:0000313" key="2">
    <source>
        <dbReference type="Proteomes" id="UP001345963"/>
    </source>
</evidence>
<dbReference type="Proteomes" id="UP001345963">
    <property type="component" value="Unassembled WGS sequence"/>
</dbReference>
<organism evidence="1 2">
    <name type="scientific">Ataeniobius toweri</name>
    <dbReference type="NCBI Taxonomy" id="208326"/>
    <lineage>
        <taxon>Eukaryota</taxon>
        <taxon>Metazoa</taxon>
        <taxon>Chordata</taxon>
        <taxon>Craniata</taxon>
        <taxon>Vertebrata</taxon>
        <taxon>Euteleostomi</taxon>
        <taxon>Actinopterygii</taxon>
        <taxon>Neopterygii</taxon>
        <taxon>Teleostei</taxon>
        <taxon>Neoteleostei</taxon>
        <taxon>Acanthomorphata</taxon>
        <taxon>Ovalentaria</taxon>
        <taxon>Atherinomorphae</taxon>
        <taxon>Cyprinodontiformes</taxon>
        <taxon>Goodeidae</taxon>
        <taxon>Ataeniobius</taxon>
    </lineage>
</organism>
<proteinExistence type="predicted"/>
<sequence length="177" mass="19982">MLTSEEESASLGSEASRMDHRTMGTWIKWISSPDVWWKRSIHPVDSNHSLQPGSDGRRLHHGMGLDHLLLCDAVKSSRDFRATFAAFRTTSSPGTSVTFHIPKCWRGRGGCSCWTDLHPAETLGGFRNRTFGHLKMCLQEEWERMTPGPVHVLILTPECLFSAERRNGNVGKNLYCQ</sequence>
<comment type="caution">
    <text evidence="1">The sequence shown here is derived from an EMBL/GenBank/DDBJ whole genome shotgun (WGS) entry which is preliminary data.</text>
</comment>
<evidence type="ECO:0000313" key="1">
    <source>
        <dbReference type="EMBL" id="MED6243498.1"/>
    </source>
</evidence>